<accession>A0A4C1SUR0</accession>
<dbReference type="Proteomes" id="UP000299102">
    <property type="component" value="Unassembled WGS sequence"/>
</dbReference>
<comment type="caution">
    <text evidence="1">The sequence shown here is derived from an EMBL/GenBank/DDBJ whole genome shotgun (WGS) entry which is preliminary data.</text>
</comment>
<evidence type="ECO:0000313" key="2">
    <source>
        <dbReference type="Proteomes" id="UP000299102"/>
    </source>
</evidence>
<dbReference type="AlphaFoldDB" id="A0A4C1SUR0"/>
<name>A0A4C1SUR0_EUMVA</name>
<gene>
    <name evidence="1" type="ORF">EVAR_3202_1</name>
</gene>
<dbReference type="EMBL" id="BGZK01000020">
    <property type="protein sequence ID" value="GBP05919.1"/>
    <property type="molecule type" value="Genomic_DNA"/>
</dbReference>
<keyword evidence="2" id="KW-1185">Reference proteome</keyword>
<protein>
    <submittedName>
        <fullName evidence="1">Uncharacterized protein</fullName>
    </submittedName>
</protein>
<reference evidence="1 2" key="1">
    <citation type="journal article" date="2019" name="Commun. Biol.">
        <title>The bagworm genome reveals a unique fibroin gene that provides high tensile strength.</title>
        <authorList>
            <person name="Kono N."/>
            <person name="Nakamura H."/>
            <person name="Ohtoshi R."/>
            <person name="Tomita M."/>
            <person name="Numata K."/>
            <person name="Arakawa K."/>
        </authorList>
    </citation>
    <scope>NUCLEOTIDE SEQUENCE [LARGE SCALE GENOMIC DNA]</scope>
</reference>
<sequence>MDIKDERILSTSMAVKLLALTVRVSHRKVKAEERLPGQLIEGLNRVGSCGNDRCVSNVMANGTDGLVCALRGTKLAL</sequence>
<organism evidence="1 2">
    <name type="scientific">Eumeta variegata</name>
    <name type="common">Bagworm moth</name>
    <name type="synonym">Eumeta japonica</name>
    <dbReference type="NCBI Taxonomy" id="151549"/>
    <lineage>
        <taxon>Eukaryota</taxon>
        <taxon>Metazoa</taxon>
        <taxon>Ecdysozoa</taxon>
        <taxon>Arthropoda</taxon>
        <taxon>Hexapoda</taxon>
        <taxon>Insecta</taxon>
        <taxon>Pterygota</taxon>
        <taxon>Neoptera</taxon>
        <taxon>Endopterygota</taxon>
        <taxon>Lepidoptera</taxon>
        <taxon>Glossata</taxon>
        <taxon>Ditrysia</taxon>
        <taxon>Tineoidea</taxon>
        <taxon>Psychidae</taxon>
        <taxon>Oiketicinae</taxon>
        <taxon>Eumeta</taxon>
    </lineage>
</organism>
<evidence type="ECO:0000313" key="1">
    <source>
        <dbReference type="EMBL" id="GBP05919.1"/>
    </source>
</evidence>
<proteinExistence type="predicted"/>